<dbReference type="EMBL" id="MU277265">
    <property type="protein sequence ID" value="KAI0056396.1"/>
    <property type="molecule type" value="Genomic_DNA"/>
</dbReference>
<organism evidence="1 2">
    <name type="scientific">Artomyces pyxidatus</name>
    <dbReference type="NCBI Taxonomy" id="48021"/>
    <lineage>
        <taxon>Eukaryota</taxon>
        <taxon>Fungi</taxon>
        <taxon>Dikarya</taxon>
        <taxon>Basidiomycota</taxon>
        <taxon>Agaricomycotina</taxon>
        <taxon>Agaricomycetes</taxon>
        <taxon>Russulales</taxon>
        <taxon>Auriscalpiaceae</taxon>
        <taxon>Artomyces</taxon>
    </lineage>
</organism>
<evidence type="ECO:0000313" key="1">
    <source>
        <dbReference type="EMBL" id="KAI0056396.1"/>
    </source>
</evidence>
<sequence length="118" mass="13438">MSHDLRRRAISVSNRTRHKQNTCRDQFGLPFPLCVINNYSTIQRPASFQVRNPCEDRRQEIVRQRTRVAAPAALSDYSSGEERQIVKSSTPPYPPFRLVPIPLSRTAARSVSSPFTTP</sequence>
<keyword evidence="2" id="KW-1185">Reference proteome</keyword>
<accession>A0ACB8SKJ2</accession>
<dbReference type="Proteomes" id="UP000814140">
    <property type="component" value="Unassembled WGS sequence"/>
</dbReference>
<comment type="caution">
    <text evidence="1">The sequence shown here is derived from an EMBL/GenBank/DDBJ whole genome shotgun (WGS) entry which is preliminary data.</text>
</comment>
<proteinExistence type="predicted"/>
<evidence type="ECO:0000313" key="2">
    <source>
        <dbReference type="Proteomes" id="UP000814140"/>
    </source>
</evidence>
<reference evidence="1" key="1">
    <citation type="submission" date="2021-03" db="EMBL/GenBank/DDBJ databases">
        <authorList>
            <consortium name="DOE Joint Genome Institute"/>
            <person name="Ahrendt S."/>
            <person name="Looney B.P."/>
            <person name="Miyauchi S."/>
            <person name="Morin E."/>
            <person name="Drula E."/>
            <person name="Courty P.E."/>
            <person name="Chicoki N."/>
            <person name="Fauchery L."/>
            <person name="Kohler A."/>
            <person name="Kuo A."/>
            <person name="Labutti K."/>
            <person name="Pangilinan J."/>
            <person name="Lipzen A."/>
            <person name="Riley R."/>
            <person name="Andreopoulos W."/>
            <person name="He G."/>
            <person name="Johnson J."/>
            <person name="Barry K.W."/>
            <person name="Grigoriev I.V."/>
            <person name="Nagy L."/>
            <person name="Hibbett D."/>
            <person name="Henrissat B."/>
            <person name="Matheny P.B."/>
            <person name="Labbe J."/>
            <person name="Martin F."/>
        </authorList>
    </citation>
    <scope>NUCLEOTIDE SEQUENCE</scope>
    <source>
        <strain evidence="1">HHB10654</strain>
    </source>
</reference>
<name>A0ACB8SKJ2_9AGAM</name>
<gene>
    <name evidence="1" type="ORF">BV25DRAFT_1832280</name>
</gene>
<protein>
    <submittedName>
        <fullName evidence="1">Uncharacterized protein</fullName>
    </submittedName>
</protein>
<reference evidence="1" key="2">
    <citation type="journal article" date="2022" name="New Phytol.">
        <title>Evolutionary transition to the ectomycorrhizal habit in the genomes of a hyperdiverse lineage of mushroom-forming fungi.</title>
        <authorList>
            <person name="Looney B."/>
            <person name="Miyauchi S."/>
            <person name="Morin E."/>
            <person name="Drula E."/>
            <person name="Courty P.E."/>
            <person name="Kohler A."/>
            <person name="Kuo A."/>
            <person name="LaButti K."/>
            <person name="Pangilinan J."/>
            <person name="Lipzen A."/>
            <person name="Riley R."/>
            <person name="Andreopoulos W."/>
            <person name="He G."/>
            <person name="Johnson J."/>
            <person name="Nolan M."/>
            <person name="Tritt A."/>
            <person name="Barry K.W."/>
            <person name="Grigoriev I.V."/>
            <person name="Nagy L.G."/>
            <person name="Hibbett D."/>
            <person name="Henrissat B."/>
            <person name="Matheny P.B."/>
            <person name="Labbe J."/>
            <person name="Martin F.M."/>
        </authorList>
    </citation>
    <scope>NUCLEOTIDE SEQUENCE</scope>
    <source>
        <strain evidence="1">HHB10654</strain>
    </source>
</reference>